<comment type="caution">
    <text evidence="10">The sequence shown here is derived from an EMBL/GenBank/DDBJ whole genome shotgun (WGS) entry which is preliminary data.</text>
</comment>
<protein>
    <submittedName>
        <fullName evidence="10">Uncharacterized protein</fullName>
    </submittedName>
</protein>
<evidence type="ECO:0000256" key="7">
    <source>
        <dbReference type="ARBA" id="ARBA00023034"/>
    </source>
</evidence>
<dbReference type="GO" id="GO:0000139">
    <property type="term" value="C:Golgi membrane"/>
    <property type="evidence" value="ECO:0007669"/>
    <property type="project" value="UniProtKB-SubCell"/>
</dbReference>
<dbReference type="PANTHER" id="PTHR12952">
    <property type="entry name" value="SYS1"/>
    <property type="match status" value="1"/>
</dbReference>
<feature type="transmembrane region" description="Helical" evidence="9">
    <location>
        <begin position="20"/>
        <end position="45"/>
    </location>
</feature>
<keyword evidence="6 9" id="KW-1133">Transmembrane helix</keyword>
<gene>
    <name evidence="10" type="ORF">TrRE_jg11129</name>
</gene>
<dbReference type="GO" id="GO:0043001">
    <property type="term" value="P:Golgi to plasma membrane protein transport"/>
    <property type="evidence" value="ECO:0007669"/>
    <property type="project" value="TreeGrafter"/>
</dbReference>
<evidence type="ECO:0000256" key="5">
    <source>
        <dbReference type="ARBA" id="ARBA00022927"/>
    </source>
</evidence>
<evidence type="ECO:0000256" key="4">
    <source>
        <dbReference type="ARBA" id="ARBA00022692"/>
    </source>
</evidence>
<accession>A0A9W7AHX7</accession>
<organism evidence="10 11">
    <name type="scientific">Triparma retinervis</name>
    <dbReference type="NCBI Taxonomy" id="2557542"/>
    <lineage>
        <taxon>Eukaryota</taxon>
        <taxon>Sar</taxon>
        <taxon>Stramenopiles</taxon>
        <taxon>Ochrophyta</taxon>
        <taxon>Bolidophyceae</taxon>
        <taxon>Parmales</taxon>
        <taxon>Triparmaceae</taxon>
        <taxon>Triparma</taxon>
    </lineage>
</organism>
<dbReference type="GO" id="GO:0005802">
    <property type="term" value="C:trans-Golgi network"/>
    <property type="evidence" value="ECO:0007669"/>
    <property type="project" value="TreeGrafter"/>
</dbReference>
<comment type="similarity">
    <text evidence="2">Belongs to the SYS1 family.</text>
</comment>
<feature type="transmembrane region" description="Helical" evidence="9">
    <location>
        <begin position="124"/>
        <end position="143"/>
    </location>
</feature>
<sequence length="156" mass="17161">MPTPSKSKNGKKSFFSPKLILAQIVALQCYHYFTLCLLYQVITIFSSSSPTLVNILGTERLSFGSVQGIMDCMVVVAGYVANTVGLYLVVKKSAKCLDFTITLLIFHLLSTIIYTGGFPTSWEWWIINVVGGLVMVLGGEWVCSRAELRDIPSLLG</sequence>
<dbReference type="InterPro" id="IPR019185">
    <property type="entry name" value="Integral_membrane_SYS1-rel"/>
</dbReference>
<dbReference type="GO" id="GO:0005829">
    <property type="term" value="C:cytosol"/>
    <property type="evidence" value="ECO:0007669"/>
    <property type="project" value="GOC"/>
</dbReference>
<evidence type="ECO:0000256" key="9">
    <source>
        <dbReference type="SAM" id="Phobius"/>
    </source>
</evidence>
<proteinExistence type="inferred from homology"/>
<keyword evidence="3" id="KW-0813">Transport</keyword>
<feature type="transmembrane region" description="Helical" evidence="9">
    <location>
        <begin position="65"/>
        <end position="90"/>
    </location>
</feature>
<keyword evidence="7" id="KW-0333">Golgi apparatus</keyword>
<dbReference type="PANTHER" id="PTHR12952:SF0">
    <property type="entry name" value="PROTEIN SYS1 HOMOLOG"/>
    <property type="match status" value="1"/>
</dbReference>
<dbReference type="Proteomes" id="UP001165082">
    <property type="component" value="Unassembled WGS sequence"/>
</dbReference>
<evidence type="ECO:0000256" key="1">
    <source>
        <dbReference type="ARBA" id="ARBA00004653"/>
    </source>
</evidence>
<keyword evidence="4 9" id="KW-0812">Transmembrane</keyword>
<evidence type="ECO:0000256" key="6">
    <source>
        <dbReference type="ARBA" id="ARBA00022989"/>
    </source>
</evidence>
<evidence type="ECO:0000256" key="2">
    <source>
        <dbReference type="ARBA" id="ARBA00008160"/>
    </source>
</evidence>
<keyword evidence="5" id="KW-0653">Protein transport</keyword>
<dbReference type="GO" id="GO:0006895">
    <property type="term" value="P:Golgi to endosome transport"/>
    <property type="evidence" value="ECO:0007669"/>
    <property type="project" value="TreeGrafter"/>
</dbReference>
<evidence type="ECO:0000313" key="11">
    <source>
        <dbReference type="Proteomes" id="UP001165082"/>
    </source>
</evidence>
<keyword evidence="8 9" id="KW-0472">Membrane</keyword>
<evidence type="ECO:0000313" key="10">
    <source>
        <dbReference type="EMBL" id="GMH71096.1"/>
    </source>
</evidence>
<name>A0A9W7AHX7_9STRA</name>
<reference evidence="10" key="1">
    <citation type="submission" date="2022-07" db="EMBL/GenBank/DDBJ databases">
        <title>Genome analysis of Parmales, a sister group of diatoms, reveals the evolutionary specialization of diatoms from phago-mixotrophs to photoautotrophs.</title>
        <authorList>
            <person name="Ban H."/>
            <person name="Sato S."/>
            <person name="Yoshikawa S."/>
            <person name="Kazumasa Y."/>
            <person name="Nakamura Y."/>
            <person name="Ichinomiya M."/>
            <person name="Saitoh K."/>
            <person name="Sato N."/>
            <person name="Blanc-Mathieu R."/>
            <person name="Endo H."/>
            <person name="Kuwata A."/>
            <person name="Ogata H."/>
        </authorList>
    </citation>
    <scope>NUCLEOTIDE SEQUENCE</scope>
</reference>
<feature type="transmembrane region" description="Helical" evidence="9">
    <location>
        <begin position="97"/>
        <end position="118"/>
    </location>
</feature>
<evidence type="ECO:0000256" key="3">
    <source>
        <dbReference type="ARBA" id="ARBA00022448"/>
    </source>
</evidence>
<dbReference type="AlphaFoldDB" id="A0A9W7AHX7"/>
<keyword evidence="11" id="KW-1185">Reference proteome</keyword>
<dbReference type="EMBL" id="BRXZ01001433">
    <property type="protein sequence ID" value="GMH71096.1"/>
    <property type="molecule type" value="Genomic_DNA"/>
</dbReference>
<dbReference type="OrthoDB" id="542931at2759"/>
<evidence type="ECO:0000256" key="8">
    <source>
        <dbReference type="ARBA" id="ARBA00023136"/>
    </source>
</evidence>
<dbReference type="GO" id="GO:0034067">
    <property type="term" value="P:protein localization to Golgi apparatus"/>
    <property type="evidence" value="ECO:0007669"/>
    <property type="project" value="TreeGrafter"/>
</dbReference>
<dbReference type="Pfam" id="PF09801">
    <property type="entry name" value="SYS1"/>
    <property type="match status" value="1"/>
</dbReference>
<comment type="subcellular location">
    <subcellularLocation>
        <location evidence="1">Golgi apparatus membrane</location>
        <topology evidence="1">Multi-pass membrane protein</topology>
    </subcellularLocation>
</comment>